<dbReference type="EMBL" id="AMYD01000884">
    <property type="protein sequence ID" value="EQB55692.1"/>
    <property type="molecule type" value="Genomic_DNA"/>
</dbReference>
<dbReference type="HOGENOM" id="CLU_1337414_0_0_1"/>
<gene>
    <name evidence="1" type="ORF">CGLO_04360</name>
</gene>
<evidence type="ECO:0000313" key="1">
    <source>
        <dbReference type="EMBL" id="EQB55692.1"/>
    </source>
</evidence>
<protein>
    <submittedName>
        <fullName evidence="1">Uncharacterized protein</fullName>
    </submittedName>
</protein>
<sequence length="205" mass="22248">MLHFHFDFCIRPPTTCTVPSRVQLHLVASGIFTDIPCVCKPTARIDAALENGNNVAVASPVCQASSFSNLVNGACGSASPVPTTDNAAVRLVTYEYNIHFSSHCSPTVSSTRHPVDLSPVLRASCHASSQNGNPIKDPGRLKFEVFAHQEHHPSRLPGFETERGKAAARLEHKARRGKMVMQGLGRFVNLAGRPVLRRPTCSCRP</sequence>
<comment type="caution">
    <text evidence="1">The sequence shown here is derived from an EMBL/GenBank/DDBJ whole genome shotgun (WGS) entry which is preliminary data.</text>
</comment>
<organism evidence="1 2">
    <name type="scientific">Colletotrichum gloeosporioides (strain Cg-14)</name>
    <name type="common">Anthracnose fungus</name>
    <name type="synonym">Glomerella cingulata</name>
    <dbReference type="NCBI Taxonomy" id="1237896"/>
    <lineage>
        <taxon>Eukaryota</taxon>
        <taxon>Fungi</taxon>
        <taxon>Dikarya</taxon>
        <taxon>Ascomycota</taxon>
        <taxon>Pezizomycotina</taxon>
        <taxon>Sordariomycetes</taxon>
        <taxon>Hypocreomycetidae</taxon>
        <taxon>Glomerellales</taxon>
        <taxon>Glomerellaceae</taxon>
        <taxon>Colletotrichum</taxon>
        <taxon>Colletotrichum gloeosporioides species complex</taxon>
    </lineage>
</organism>
<name>T0KJP1_COLGC</name>
<proteinExistence type="predicted"/>
<accession>T0KJP1</accession>
<dbReference type="Proteomes" id="UP000015530">
    <property type="component" value="Unassembled WGS sequence"/>
</dbReference>
<dbReference type="AlphaFoldDB" id="T0KJP1"/>
<evidence type="ECO:0000313" key="2">
    <source>
        <dbReference type="Proteomes" id="UP000015530"/>
    </source>
</evidence>
<reference evidence="2" key="1">
    <citation type="journal article" date="2013" name="Mol. Plant Microbe Interact.">
        <title>Global aspects of pacC regulation of pathogenicity genes in Colletotrichum gloeosporioides as revealed by transcriptome analysis.</title>
        <authorList>
            <person name="Alkan N."/>
            <person name="Meng X."/>
            <person name="Friedlander G."/>
            <person name="Reuveni E."/>
            <person name="Sukno S."/>
            <person name="Sherman A."/>
            <person name="Thon M."/>
            <person name="Fluhr R."/>
            <person name="Prusky D."/>
        </authorList>
    </citation>
    <scope>NUCLEOTIDE SEQUENCE [LARGE SCALE GENOMIC DNA]</scope>
    <source>
        <strain evidence="2">Cg-14</strain>
    </source>
</reference>